<dbReference type="PANTHER" id="PTHR33144:SF16">
    <property type="entry name" value="OS02G0129000 PROTEIN"/>
    <property type="match status" value="1"/>
</dbReference>
<accession>A0A9Q1K5X1</accession>
<sequence length="178" mass="21413">MLLSEVHAHKLEDHVPIFFNEHGQPIRPTEKACDEFIPDKDKMWQYVNHKYIVPQTASVKQWVLESIACGWRLFKCRLKANHYYKYDNDTETWKHRLSRIPDSYFKLLLQYWNTSTAKKISAQNYENRRLLDNMHTARPISFARIYQKLVLYCLSAWTELKIEIGKSRWLTTFQQDDV</sequence>
<name>A0A9Q1K5X1_9CARY</name>
<dbReference type="EMBL" id="JAKOGI010000322">
    <property type="protein sequence ID" value="KAJ8436967.1"/>
    <property type="molecule type" value="Genomic_DNA"/>
</dbReference>
<comment type="caution">
    <text evidence="1">The sequence shown here is derived from an EMBL/GenBank/DDBJ whole genome shotgun (WGS) entry which is preliminary data.</text>
</comment>
<evidence type="ECO:0000313" key="1">
    <source>
        <dbReference type="EMBL" id="KAJ8436967.1"/>
    </source>
</evidence>
<evidence type="ECO:0000313" key="2">
    <source>
        <dbReference type="Proteomes" id="UP001153076"/>
    </source>
</evidence>
<organism evidence="1 2">
    <name type="scientific">Carnegiea gigantea</name>
    <dbReference type="NCBI Taxonomy" id="171969"/>
    <lineage>
        <taxon>Eukaryota</taxon>
        <taxon>Viridiplantae</taxon>
        <taxon>Streptophyta</taxon>
        <taxon>Embryophyta</taxon>
        <taxon>Tracheophyta</taxon>
        <taxon>Spermatophyta</taxon>
        <taxon>Magnoliopsida</taxon>
        <taxon>eudicotyledons</taxon>
        <taxon>Gunneridae</taxon>
        <taxon>Pentapetalae</taxon>
        <taxon>Caryophyllales</taxon>
        <taxon>Cactineae</taxon>
        <taxon>Cactaceae</taxon>
        <taxon>Cactoideae</taxon>
        <taxon>Echinocereeae</taxon>
        <taxon>Carnegiea</taxon>
    </lineage>
</organism>
<dbReference type="AlphaFoldDB" id="A0A9Q1K5X1"/>
<dbReference type="Proteomes" id="UP001153076">
    <property type="component" value="Unassembled WGS sequence"/>
</dbReference>
<dbReference type="PANTHER" id="PTHR33144">
    <property type="entry name" value="OS10G0409366 PROTEIN-RELATED"/>
    <property type="match status" value="1"/>
</dbReference>
<keyword evidence="2" id="KW-1185">Reference proteome</keyword>
<dbReference type="Pfam" id="PF03004">
    <property type="entry name" value="Transposase_24"/>
    <property type="match status" value="1"/>
</dbReference>
<protein>
    <recommendedName>
        <fullName evidence="3">Transposase</fullName>
    </recommendedName>
</protein>
<reference evidence="1" key="1">
    <citation type="submission" date="2022-04" db="EMBL/GenBank/DDBJ databases">
        <title>Carnegiea gigantea Genome sequencing and assembly v2.</title>
        <authorList>
            <person name="Copetti D."/>
            <person name="Sanderson M.J."/>
            <person name="Burquez A."/>
            <person name="Wojciechowski M.F."/>
        </authorList>
    </citation>
    <scope>NUCLEOTIDE SEQUENCE</scope>
    <source>
        <strain evidence="1">SGP5-SGP5p</strain>
        <tissue evidence="1">Aerial part</tissue>
    </source>
</reference>
<evidence type="ECO:0008006" key="3">
    <source>
        <dbReference type="Google" id="ProtNLM"/>
    </source>
</evidence>
<gene>
    <name evidence="1" type="ORF">Cgig2_018914</name>
</gene>
<dbReference type="InterPro" id="IPR004252">
    <property type="entry name" value="Probable_transposase_24"/>
</dbReference>
<dbReference type="OrthoDB" id="1913335at2759"/>
<proteinExistence type="predicted"/>